<evidence type="ECO:0000256" key="1">
    <source>
        <dbReference type="ARBA" id="ARBA00004903"/>
    </source>
</evidence>
<dbReference type="InterPro" id="IPR024072">
    <property type="entry name" value="DHFR-like_dom_sf"/>
</dbReference>
<dbReference type="GO" id="GO:0046654">
    <property type="term" value="P:tetrahydrofolate biosynthetic process"/>
    <property type="evidence" value="ECO:0007669"/>
    <property type="project" value="InterPro"/>
</dbReference>
<keyword evidence="4" id="KW-0521">NADP</keyword>
<evidence type="ECO:0000256" key="3">
    <source>
        <dbReference type="ARBA" id="ARBA00022563"/>
    </source>
</evidence>
<reference evidence="7" key="1">
    <citation type="journal article" date="2020" name="Nature">
        <title>Giant virus diversity and host interactions through global metagenomics.</title>
        <authorList>
            <person name="Schulz F."/>
            <person name="Roux S."/>
            <person name="Paez-Espino D."/>
            <person name="Jungbluth S."/>
            <person name="Walsh D.A."/>
            <person name="Denef V.J."/>
            <person name="McMahon K.D."/>
            <person name="Konstantinidis K.T."/>
            <person name="Eloe-Fadrosh E.A."/>
            <person name="Kyrpides N.C."/>
            <person name="Woyke T."/>
        </authorList>
    </citation>
    <scope>NUCLEOTIDE SEQUENCE</scope>
    <source>
        <strain evidence="7">GVMAG-S-1102244-55</strain>
    </source>
</reference>
<evidence type="ECO:0000256" key="2">
    <source>
        <dbReference type="ARBA" id="ARBA00012856"/>
    </source>
</evidence>
<proteinExistence type="predicted"/>
<evidence type="ECO:0000313" key="7">
    <source>
        <dbReference type="EMBL" id="QHU15097.1"/>
    </source>
</evidence>
<dbReference type="GO" id="GO:0046655">
    <property type="term" value="P:folic acid metabolic process"/>
    <property type="evidence" value="ECO:0007669"/>
    <property type="project" value="TreeGrafter"/>
</dbReference>
<dbReference type="PROSITE" id="PS00075">
    <property type="entry name" value="DHFR_1"/>
    <property type="match status" value="1"/>
</dbReference>
<name>A0A6C0KEB3_9ZZZZ</name>
<dbReference type="Gene3D" id="3.40.430.10">
    <property type="entry name" value="Dihydrofolate Reductase, subunit A"/>
    <property type="match status" value="1"/>
</dbReference>
<dbReference type="InterPro" id="IPR017925">
    <property type="entry name" value="DHFR_CS"/>
</dbReference>
<dbReference type="PROSITE" id="PS51330">
    <property type="entry name" value="DHFR_2"/>
    <property type="match status" value="1"/>
</dbReference>
<dbReference type="GO" id="GO:0004146">
    <property type="term" value="F:dihydrofolate reductase activity"/>
    <property type="evidence" value="ECO:0007669"/>
    <property type="project" value="UniProtKB-EC"/>
</dbReference>
<dbReference type="PANTHER" id="PTHR48069">
    <property type="entry name" value="DIHYDROFOLATE REDUCTASE"/>
    <property type="match status" value="1"/>
</dbReference>
<dbReference type="GO" id="GO:0006730">
    <property type="term" value="P:one-carbon metabolic process"/>
    <property type="evidence" value="ECO:0007669"/>
    <property type="project" value="UniProtKB-KW"/>
</dbReference>
<organism evidence="7">
    <name type="scientific">viral metagenome</name>
    <dbReference type="NCBI Taxonomy" id="1070528"/>
    <lineage>
        <taxon>unclassified sequences</taxon>
        <taxon>metagenomes</taxon>
        <taxon>organismal metagenomes</taxon>
    </lineage>
</organism>
<dbReference type="AlphaFoldDB" id="A0A6C0KEB3"/>
<comment type="pathway">
    <text evidence="1">Cofactor biosynthesis; tetrahydrofolate biosynthesis; 5,6,7,8-tetrahydrofolate from 7,8-dihydrofolate: step 1/1.</text>
</comment>
<keyword evidence="5" id="KW-0560">Oxidoreductase</keyword>
<dbReference type="SUPFAM" id="SSF53597">
    <property type="entry name" value="Dihydrofolate reductase-like"/>
    <property type="match status" value="1"/>
</dbReference>
<dbReference type="GO" id="GO:0050661">
    <property type="term" value="F:NADP binding"/>
    <property type="evidence" value="ECO:0007669"/>
    <property type="project" value="InterPro"/>
</dbReference>
<evidence type="ECO:0000259" key="6">
    <source>
        <dbReference type="PROSITE" id="PS51330"/>
    </source>
</evidence>
<evidence type="ECO:0000256" key="5">
    <source>
        <dbReference type="ARBA" id="ARBA00023002"/>
    </source>
</evidence>
<accession>A0A6C0KEB3</accession>
<protein>
    <recommendedName>
        <fullName evidence="2">dihydrofolate reductase</fullName>
        <ecNumber evidence="2">1.5.1.3</ecNumber>
    </recommendedName>
</protein>
<dbReference type="Pfam" id="PF00186">
    <property type="entry name" value="DHFR_1"/>
    <property type="match status" value="1"/>
</dbReference>
<dbReference type="PANTHER" id="PTHR48069:SF3">
    <property type="entry name" value="DIHYDROFOLATE REDUCTASE"/>
    <property type="match status" value="1"/>
</dbReference>
<dbReference type="PRINTS" id="PR00070">
    <property type="entry name" value="DHFR"/>
</dbReference>
<evidence type="ECO:0000256" key="4">
    <source>
        <dbReference type="ARBA" id="ARBA00022857"/>
    </source>
</evidence>
<keyword evidence="3" id="KW-0554">One-carbon metabolism</keyword>
<sequence>MNIVVAACKNRGIGFKNKLPWKLSKEMKYFKELTIGEKNNAVLMGRKTWLSIPEKNRPLPKRENIVLTSRTVQTRPWVDGDVSFTNSLDGIYFTYGPYTFDYIWVIGGESVYKDVLKNKMVDSIFYTEIQGDYECDTFFPEIPNNFTNIYESDPIYDCKEIIKFKVFRRKSSLYTSSSLRNMAIRAEKKALLQDSQKIYPEPMIVNM</sequence>
<dbReference type="GO" id="GO:0046452">
    <property type="term" value="P:dihydrofolate metabolic process"/>
    <property type="evidence" value="ECO:0007669"/>
    <property type="project" value="TreeGrafter"/>
</dbReference>
<feature type="domain" description="DHFR" evidence="6">
    <location>
        <begin position="1"/>
        <end position="169"/>
    </location>
</feature>
<dbReference type="InterPro" id="IPR001796">
    <property type="entry name" value="DHFR_dom"/>
</dbReference>
<dbReference type="InterPro" id="IPR012259">
    <property type="entry name" value="DHFR"/>
</dbReference>
<dbReference type="GO" id="GO:0005739">
    <property type="term" value="C:mitochondrion"/>
    <property type="evidence" value="ECO:0007669"/>
    <property type="project" value="TreeGrafter"/>
</dbReference>
<dbReference type="EMBL" id="MN740849">
    <property type="protein sequence ID" value="QHU15097.1"/>
    <property type="molecule type" value="Genomic_DNA"/>
</dbReference>
<dbReference type="CDD" id="cd00209">
    <property type="entry name" value="DHFR"/>
    <property type="match status" value="1"/>
</dbReference>
<dbReference type="EC" id="1.5.1.3" evidence="2"/>